<name>A0ABS6YZF8_9ACTN</name>
<accession>A0ABS6YZF8</accession>
<evidence type="ECO:0000259" key="1">
    <source>
        <dbReference type="Pfam" id="PF00781"/>
    </source>
</evidence>
<keyword evidence="2" id="KW-0418">Kinase</keyword>
<sequence length="132" mass="13594">MVSARDQLLVVIDPVARLTDGESVRIARDVLGAGAAVRVCLPDGPEDFTKALARRGARRLVVIGDDRALLRAVGALHRERGLGGTALSVVPVGAAQSLARALGVPAGAVAASRAVLEGVERRLDLLVDDSDG</sequence>
<comment type="caution">
    <text evidence="2">The sequence shown here is derived from an EMBL/GenBank/DDBJ whole genome shotgun (WGS) entry which is preliminary data.</text>
</comment>
<dbReference type="EMBL" id="WMBF01000654">
    <property type="protein sequence ID" value="MBW5425891.1"/>
    <property type="molecule type" value="Genomic_DNA"/>
</dbReference>
<dbReference type="GO" id="GO:0016301">
    <property type="term" value="F:kinase activity"/>
    <property type="evidence" value="ECO:0007669"/>
    <property type="project" value="UniProtKB-KW"/>
</dbReference>
<evidence type="ECO:0000313" key="3">
    <source>
        <dbReference type="Proteomes" id="UP001197114"/>
    </source>
</evidence>
<dbReference type="InterPro" id="IPR001206">
    <property type="entry name" value="Diacylglycerol_kinase_cat_dom"/>
</dbReference>
<dbReference type="Pfam" id="PF00781">
    <property type="entry name" value="DAGK_cat"/>
    <property type="match status" value="1"/>
</dbReference>
<keyword evidence="3" id="KW-1185">Reference proteome</keyword>
<evidence type="ECO:0000313" key="2">
    <source>
        <dbReference type="EMBL" id="MBW5425891.1"/>
    </source>
</evidence>
<feature type="non-terminal residue" evidence="2">
    <location>
        <position position="132"/>
    </location>
</feature>
<dbReference type="RefSeq" id="WP_219692434.1">
    <property type="nucleotide sequence ID" value="NZ_WMBF01000654.1"/>
</dbReference>
<keyword evidence="2" id="KW-0808">Transferase</keyword>
<dbReference type="InterPro" id="IPR017438">
    <property type="entry name" value="ATP-NAD_kinase_N"/>
</dbReference>
<dbReference type="Proteomes" id="UP001197114">
    <property type="component" value="Unassembled WGS sequence"/>
</dbReference>
<proteinExistence type="predicted"/>
<dbReference type="SUPFAM" id="SSF111331">
    <property type="entry name" value="NAD kinase/diacylglycerol kinase-like"/>
    <property type="match status" value="1"/>
</dbReference>
<reference evidence="2 3" key="1">
    <citation type="submission" date="2019-11" db="EMBL/GenBank/DDBJ databases">
        <authorList>
            <person name="Ay H."/>
        </authorList>
    </citation>
    <scope>NUCLEOTIDE SEQUENCE [LARGE SCALE GENOMIC DNA]</scope>
    <source>
        <strain evidence="2 3">BG9H</strain>
    </source>
</reference>
<dbReference type="InterPro" id="IPR016064">
    <property type="entry name" value="NAD/diacylglycerol_kinase_sf"/>
</dbReference>
<gene>
    <name evidence="2" type="ORF">GKQ77_30745</name>
</gene>
<feature type="domain" description="DAGKc" evidence="1">
    <location>
        <begin position="28"/>
        <end position="125"/>
    </location>
</feature>
<dbReference type="Gene3D" id="3.40.50.10330">
    <property type="entry name" value="Probable inorganic polyphosphate/atp-NAD kinase, domain 1"/>
    <property type="match status" value="1"/>
</dbReference>
<protein>
    <submittedName>
        <fullName evidence="2">Diacylglycerol kinase</fullName>
    </submittedName>
</protein>
<organism evidence="2 3">
    <name type="scientific">Streptomyces anatolicus</name>
    <dbReference type="NCBI Taxonomy" id="2675858"/>
    <lineage>
        <taxon>Bacteria</taxon>
        <taxon>Bacillati</taxon>
        <taxon>Actinomycetota</taxon>
        <taxon>Actinomycetes</taxon>
        <taxon>Kitasatosporales</taxon>
        <taxon>Streptomycetaceae</taxon>
        <taxon>Streptomyces</taxon>
    </lineage>
</organism>